<evidence type="ECO:0000256" key="1">
    <source>
        <dbReference type="SAM" id="MobiDB-lite"/>
    </source>
</evidence>
<proteinExistence type="predicted"/>
<reference evidence="3" key="1">
    <citation type="journal article" date="2019" name="Int. J. Syst. Evol. Microbiol.">
        <title>The Global Catalogue of Microorganisms (GCM) 10K type strain sequencing project: providing services to taxonomists for standard genome sequencing and annotation.</title>
        <authorList>
            <consortium name="The Broad Institute Genomics Platform"/>
            <consortium name="The Broad Institute Genome Sequencing Center for Infectious Disease"/>
            <person name="Wu L."/>
            <person name="Ma J."/>
        </authorList>
    </citation>
    <scope>NUCLEOTIDE SEQUENCE [LARGE SCALE GENOMIC DNA]</scope>
    <source>
        <strain evidence="3">JCM 17326</strain>
    </source>
</reference>
<organism evidence="2 3">
    <name type="scientific">Nonomuraea rosea</name>
    <dbReference type="NCBI Taxonomy" id="638574"/>
    <lineage>
        <taxon>Bacteria</taxon>
        <taxon>Bacillati</taxon>
        <taxon>Actinomycetota</taxon>
        <taxon>Actinomycetes</taxon>
        <taxon>Streptosporangiales</taxon>
        <taxon>Streptosporangiaceae</taxon>
        <taxon>Nonomuraea</taxon>
    </lineage>
</organism>
<feature type="region of interest" description="Disordered" evidence="1">
    <location>
        <begin position="232"/>
        <end position="257"/>
    </location>
</feature>
<dbReference type="Proteomes" id="UP001500630">
    <property type="component" value="Unassembled WGS sequence"/>
</dbReference>
<dbReference type="RefSeq" id="WP_345561169.1">
    <property type="nucleotide sequence ID" value="NZ_BAABDQ010000004.1"/>
</dbReference>
<evidence type="ECO:0000313" key="2">
    <source>
        <dbReference type="EMBL" id="GAA3543434.1"/>
    </source>
</evidence>
<gene>
    <name evidence="2" type="ORF">GCM10022419_024490</name>
</gene>
<protein>
    <submittedName>
        <fullName evidence="2">Uncharacterized protein</fullName>
    </submittedName>
</protein>
<evidence type="ECO:0000313" key="3">
    <source>
        <dbReference type="Proteomes" id="UP001500630"/>
    </source>
</evidence>
<comment type="caution">
    <text evidence="2">The sequence shown here is derived from an EMBL/GenBank/DDBJ whole genome shotgun (WGS) entry which is preliminary data.</text>
</comment>
<feature type="compositionally biased region" description="Basic residues" evidence="1">
    <location>
        <begin position="243"/>
        <end position="253"/>
    </location>
</feature>
<dbReference type="EMBL" id="BAABDQ010000004">
    <property type="protein sequence ID" value="GAA3543434.1"/>
    <property type="molecule type" value="Genomic_DNA"/>
</dbReference>
<accession>A0ABP6W1R6</accession>
<sequence>MFGALLDRSLVQMAEASADARTYDRNIIHTVSDVWDNNTFPLFRALAARTSWGRERRARAALAWMAALGAARRTWMAEQSAIAGYSLESLLPAPVENDHDHWDYRGIVFAPTAALTMEVAVEIGVDYDLATAEVRSLVLERVGGTRLTGTLAVAARRRYASDRPADDLAELWLWLDEVTDTHFDSRDSSGITMGCGTGQVAIGMGKGGILRAARATIHPNDLAWHLSAAGRALGTRTPTGPRPSRRTTPPRRPKALDDEPLAAATVLHQAMLEIRMVRYASYAGQIPVRSLCLAFAGAGESILAASAHRRASRRAEAFRQLVEDWMQMGGLDLAPWFAGCLRDLAGRVCGTTREWVNSLIPPVEQGAEPVRGLASDLPAEAELRLVKYVAAHTQHDIPRAGSALVQLAVPPRPQAGRGEGWDLCWLELESPDHFQVSDTAFRGATSPQLIGAPEAVRFLSLSDGDLTMAADEAEMGEKRAGQRE</sequence>
<keyword evidence="3" id="KW-1185">Reference proteome</keyword>
<name>A0ABP6W1R6_9ACTN</name>